<gene>
    <name evidence="3" type="ORF">g.29010</name>
</gene>
<proteinExistence type="predicted"/>
<sequence length="188" mass="21526">FHLSSSNATPMHELCPKGSDSWCKFNKAKVTKEDYDHNKHTHFPSIVMTSIKPIFKDLSNTELLKRCLHGGTQNPCESVNSVIWNRIPKSNFVMRNTLELGVYEAIATFNDGNIIKCRLLEKLGMQPGVNCIKTMRAKDQKRIAEAERAIDEIQKKCRQKQHLAKRRLEDDYEAQEDPDQPSYGAGMF</sequence>
<feature type="non-terminal residue" evidence="3">
    <location>
        <position position="1"/>
    </location>
</feature>
<protein>
    <submittedName>
        <fullName evidence="3">Uncharacterized protein</fullName>
    </submittedName>
</protein>
<feature type="compositionally biased region" description="Acidic residues" evidence="2">
    <location>
        <begin position="170"/>
        <end position="179"/>
    </location>
</feature>
<name>A0A1B6KZ08_9HEMI</name>
<evidence type="ECO:0000256" key="2">
    <source>
        <dbReference type="SAM" id="MobiDB-lite"/>
    </source>
</evidence>
<evidence type="ECO:0000256" key="1">
    <source>
        <dbReference type="SAM" id="Coils"/>
    </source>
</evidence>
<feature type="region of interest" description="Disordered" evidence="2">
    <location>
        <begin position="164"/>
        <end position="188"/>
    </location>
</feature>
<keyword evidence="1" id="KW-0175">Coiled coil</keyword>
<accession>A0A1B6KZ08</accession>
<reference evidence="3" key="1">
    <citation type="submission" date="2015-11" db="EMBL/GenBank/DDBJ databases">
        <title>De novo transcriptome assembly of four potential Pierce s Disease insect vectors from Arizona vineyards.</title>
        <authorList>
            <person name="Tassone E.E."/>
        </authorList>
    </citation>
    <scope>NUCLEOTIDE SEQUENCE</scope>
</reference>
<dbReference type="AlphaFoldDB" id="A0A1B6KZ08"/>
<evidence type="ECO:0000313" key="3">
    <source>
        <dbReference type="EMBL" id="JAT16672.1"/>
    </source>
</evidence>
<organism evidence="3">
    <name type="scientific">Graphocephala atropunctata</name>
    <dbReference type="NCBI Taxonomy" id="36148"/>
    <lineage>
        <taxon>Eukaryota</taxon>
        <taxon>Metazoa</taxon>
        <taxon>Ecdysozoa</taxon>
        <taxon>Arthropoda</taxon>
        <taxon>Hexapoda</taxon>
        <taxon>Insecta</taxon>
        <taxon>Pterygota</taxon>
        <taxon>Neoptera</taxon>
        <taxon>Paraneoptera</taxon>
        <taxon>Hemiptera</taxon>
        <taxon>Auchenorrhyncha</taxon>
        <taxon>Membracoidea</taxon>
        <taxon>Cicadellidae</taxon>
        <taxon>Cicadellinae</taxon>
        <taxon>Cicadellini</taxon>
        <taxon>Graphocephala</taxon>
    </lineage>
</organism>
<dbReference type="EMBL" id="GEBQ01023305">
    <property type="protein sequence ID" value="JAT16672.1"/>
    <property type="molecule type" value="Transcribed_RNA"/>
</dbReference>
<feature type="coiled-coil region" evidence="1">
    <location>
        <begin position="136"/>
        <end position="163"/>
    </location>
</feature>